<evidence type="ECO:0000256" key="1">
    <source>
        <dbReference type="SAM" id="MobiDB-lite"/>
    </source>
</evidence>
<organism evidence="2 3">
    <name type="scientific">Ladona fulva</name>
    <name type="common">Scarce chaser dragonfly</name>
    <name type="synonym">Libellula fulva</name>
    <dbReference type="NCBI Taxonomy" id="123851"/>
    <lineage>
        <taxon>Eukaryota</taxon>
        <taxon>Metazoa</taxon>
        <taxon>Ecdysozoa</taxon>
        <taxon>Arthropoda</taxon>
        <taxon>Hexapoda</taxon>
        <taxon>Insecta</taxon>
        <taxon>Pterygota</taxon>
        <taxon>Palaeoptera</taxon>
        <taxon>Odonata</taxon>
        <taxon>Epiprocta</taxon>
        <taxon>Anisoptera</taxon>
        <taxon>Libelluloidea</taxon>
        <taxon>Libellulidae</taxon>
        <taxon>Ladona</taxon>
    </lineage>
</organism>
<keyword evidence="3" id="KW-1185">Reference proteome</keyword>
<proteinExistence type="predicted"/>
<comment type="caution">
    <text evidence="2">The sequence shown here is derived from an EMBL/GenBank/DDBJ whole genome shotgun (WGS) entry which is preliminary data.</text>
</comment>
<reference evidence="2" key="1">
    <citation type="submission" date="2013-04" db="EMBL/GenBank/DDBJ databases">
        <authorList>
            <person name="Qu J."/>
            <person name="Murali S.C."/>
            <person name="Bandaranaike D."/>
            <person name="Bellair M."/>
            <person name="Blankenburg K."/>
            <person name="Chao H."/>
            <person name="Dinh H."/>
            <person name="Doddapaneni H."/>
            <person name="Downs B."/>
            <person name="Dugan-Rocha S."/>
            <person name="Elkadiri S."/>
            <person name="Gnanaolivu R.D."/>
            <person name="Hernandez B."/>
            <person name="Javaid M."/>
            <person name="Jayaseelan J.C."/>
            <person name="Lee S."/>
            <person name="Li M."/>
            <person name="Ming W."/>
            <person name="Munidasa M."/>
            <person name="Muniz J."/>
            <person name="Nguyen L."/>
            <person name="Ongeri F."/>
            <person name="Osuji N."/>
            <person name="Pu L.-L."/>
            <person name="Puazo M."/>
            <person name="Qu C."/>
            <person name="Quiroz J."/>
            <person name="Raj R."/>
            <person name="Weissenberger G."/>
            <person name="Xin Y."/>
            <person name="Zou X."/>
            <person name="Han Y."/>
            <person name="Richards S."/>
            <person name="Worley K."/>
            <person name="Muzny D."/>
            <person name="Gibbs R."/>
        </authorList>
    </citation>
    <scope>NUCLEOTIDE SEQUENCE</scope>
    <source>
        <strain evidence="2">Sampled in the wild</strain>
    </source>
</reference>
<feature type="region of interest" description="Disordered" evidence="1">
    <location>
        <begin position="11"/>
        <end position="31"/>
    </location>
</feature>
<reference evidence="2" key="2">
    <citation type="submission" date="2017-10" db="EMBL/GenBank/DDBJ databases">
        <title>Ladona fulva Genome sequencing and assembly.</title>
        <authorList>
            <person name="Murali S."/>
            <person name="Richards S."/>
            <person name="Bandaranaike D."/>
            <person name="Bellair M."/>
            <person name="Blankenburg K."/>
            <person name="Chao H."/>
            <person name="Dinh H."/>
            <person name="Doddapaneni H."/>
            <person name="Dugan-Rocha S."/>
            <person name="Elkadiri S."/>
            <person name="Gnanaolivu R."/>
            <person name="Hernandez B."/>
            <person name="Skinner E."/>
            <person name="Javaid M."/>
            <person name="Lee S."/>
            <person name="Li M."/>
            <person name="Ming W."/>
            <person name="Munidasa M."/>
            <person name="Muniz J."/>
            <person name="Nguyen L."/>
            <person name="Hughes D."/>
            <person name="Osuji N."/>
            <person name="Pu L.-L."/>
            <person name="Puazo M."/>
            <person name="Qu C."/>
            <person name="Quiroz J."/>
            <person name="Raj R."/>
            <person name="Weissenberger G."/>
            <person name="Xin Y."/>
            <person name="Zou X."/>
            <person name="Han Y."/>
            <person name="Worley K."/>
            <person name="Muzny D."/>
            <person name="Gibbs R."/>
        </authorList>
    </citation>
    <scope>NUCLEOTIDE SEQUENCE</scope>
    <source>
        <strain evidence="2">Sampled in the wild</strain>
    </source>
</reference>
<sequence length="238" mass="26632">MAGIPNRRVQNLTDTFSAHSRRHTSKLPRNGRLSSQYGVIVISPKITLGFPLGRTSSLTPSESYGCHQAAVGSAVNSQWPLKRNYKGMASTACEAASVALQFYEMSDFTGVLGGVDGTHIKIKNPGRPNTEVYRNRKGYFSIEFQKRVTCFYRRTRQDRGDYTPVLFQLVIRGSYLHPSSYFVLILYFSTRSSRIFFSTTVNTDILEDLVKISRMNISRADTGTVRLITSTPHGNTNA</sequence>
<protein>
    <recommendedName>
        <fullName evidence="4">Nuclease HARBI1</fullName>
    </recommendedName>
</protein>
<evidence type="ECO:0008006" key="4">
    <source>
        <dbReference type="Google" id="ProtNLM"/>
    </source>
</evidence>
<evidence type="ECO:0000313" key="3">
    <source>
        <dbReference type="Proteomes" id="UP000792457"/>
    </source>
</evidence>
<dbReference type="AlphaFoldDB" id="A0A8K0K9W8"/>
<dbReference type="EMBL" id="KZ308477">
    <property type="protein sequence ID" value="KAG8230336.1"/>
    <property type="molecule type" value="Genomic_DNA"/>
</dbReference>
<evidence type="ECO:0000313" key="2">
    <source>
        <dbReference type="EMBL" id="KAG8230336.1"/>
    </source>
</evidence>
<gene>
    <name evidence="2" type="ORF">J437_LFUL000607</name>
</gene>
<name>A0A8K0K9W8_LADFU</name>
<dbReference type="Proteomes" id="UP000792457">
    <property type="component" value="Unassembled WGS sequence"/>
</dbReference>
<accession>A0A8K0K9W8</accession>